<evidence type="ECO:0000313" key="1">
    <source>
        <dbReference type="EMBL" id="KFM59136.1"/>
    </source>
</evidence>
<dbReference type="Proteomes" id="UP000054359">
    <property type="component" value="Unassembled WGS sequence"/>
</dbReference>
<gene>
    <name evidence="1" type="ORF">X975_26770</name>
</gene>
<keyword evidence="2" id="KW-1185">Reference proteome</keyword>
<feature type="non-terminal residue" evidence="1">
    <location>
        <position position="119"/>
    </location>
</feature>
<protein>
    <submittedName>
        <fullName evidence="1">Uncharacterized protein</fullName>
    </submittedName>
</protein>
<reference evidence="1 2" key="1">
    <citation type="submission" date="2013-11" db="EMBL/GenBank/DDBJ databases">
        <title>Genome sequencing of Stegodyphus mimosarum.</title>
        <authorList>
            <person name="Bechsgaard J."/>
        </authorList>
    </citation>
    <scope>NUCLEOTIDE SEQUENCE [LARGE SCALE GENOMIC DNA]</scope>
</reference>
<sequence length="119" mass="13536">MNPMFKDVMFTHGFSHIHNLPKLTTPLEVTDIIRYLNVKKAPGRSGPWKYQLLAECLSIIRFEHPTQDTVLQMERVPESSVLTFEAAQQATCTDCKPIRAAQVLEPLDSIVARLDDLTR</sequence>
<proteinExistence type="predicted"/>
<accession>A0A087T1Z7</accession>
<dbReference type="EMBL" id="KK113026">
    <property type="protein sequence ID" value="KFM59136.1"/>
    <property type="molecule type" value="Genomic_DNA"/>
</dbReference>
<dbReference type="AlphaFoldDB" id="A0A087T1Z7"/>
<name>A0A087T1Z7_STEMI</name>
<evidence type="ECO:0000313" key="2">
    <source>
        <dbReference type="Proteomes" id="UP000054359"/>
    </source>
</evidence>
<organism evidence="1 2">
    <name type="scientific">Stegodyphus mimosarum</name>
    <name type="common">African social velvet spider</name>
    <dbReference type="NCBI Taxonomy" id="407821"/>
    <lineage>
        <taxon>Eukaryota</taxon>
        <taxon>Metazoa</taxon>
        <taxon>Ecdysozoa</taxon>
        <taxon>Arthropoda</taxon>
        <taxon>Chelicerata</taxon>
        <taxon>Arachnida</taxon>
        <taxon>Araneae</taxon>
        <taxon>Araneomorphae</taxon>
        <taxon>Entelegynae</taxon>
        <taxon>Eresoidea</taxon>
        <taxon>Eresidae</taxon>
        <taxon>Stegodyphus</taxon>
    </lineage>
</organism>